<dbReference type="InterPro" id="IPR036849">
    <property type="entry name" value="Enolase-like_C_sf"/>
</dbReference>
<evidence type="ECO:0000313" key="2">
    <source>
        <dbReference type="Proteomes" id="UP000237105"/>
    </source>
</evidence>
<dbReference type="AlphaFoldDB" id="A0A2P5E3X6"/>
<dbReference type="Proteomes" id="UP000237105">
    <property type="component" value="Unassembled WGS sequence"/>
</dbReference>
<comment type="caution">
    <text evidence="1">The sequence shown here is derived from an EMBL/GenBank/DDBJ whole genome shotgun (WGS) entry which is preliminary data.</text>
</comment>
<sequence>MSYLMHHIANLADNKDLVMPIPIFNAIAAARSDGVNKLAILGLTFHPVKTDSLNDSLDINSRLHRRLEMGVRSLEGLPPEDHGKQLTAPDPDRAFNAILGRCVHWVNLPDRKTVCQSLTPDRLKS</sequence>
<protein>
    <submittedName>
        <fullName evidence="1">Enolase C-terminal domain-like</fullName>
    </submittedName>
</protein>
<dbReference type="STRING" id="3476.A0A2P5E3X6"/>
<keyword evidence="2" id="KW-1185">Reference proteome</keyword>
<name>A0A2P5E3X6_PARAD</name>
<organism evidence="1 2">
    <name type="scientific">Parasponia andersonii</name>
    <name type="common">Sponia andersonii</name>
    <dbReference type="NCBI Taxonomy" id="3476"/>
    <lineage>
        <taxon>Eukaryota</taxon>
        <taxon>Viridiplantae</taxon>
        <taxon>Streptophyta</taxon>
        <taxon>Embryophyta</taxon>
        <taxon>Tracheophyta</taxon>
        <taxon>Spermatophyta</taxon>
        <taxon>Magnoliopsida</taxon>
        <taxon>eudicotyledons</taxon>
        <taxon>Gunneridae</taxon>
        <taxon>Pentapetalae</taxon>
        <taxon>rosids</taxon>
        <taxon>fabids</taxon>
        <taxon>Rosales</taxon>
        <taxon>Cannabaceae</taxon>
        <taxon>Parasponia</taxon>
    </lineage>
</organism>
<dbReference type="Gene3D" id="3.20.20.120">
    <property type="entry name" value="Enolase-like C-terminal domain"/>
    <property type="match status" value="1"/>
</dbReference>
<accession>A0A2P5E3X6</accession>
<gene>
    <name evidence="1" type="ORF">PanWU01x14_006950</name>
</gene>
<dbReference type="EMBL" id="JXTB01000002">
    <property type="protein sequence ID" value="PON80245.1"/>
    <property type="molecule type" value="Genomic_DNA"/>
</dbReference>
<reference evidence="2" key="1">
    <citation type="submission" date="2016-06" db="EMBL/GenBank/DDBJ databases">
        <title>Parallel loss of symbiosis genes in relatives of nitrogen-fixing non-legume Parasponia.</title>
        <authorList>
            <person name="Van Velzen R."/>
            <person name="Holmer R."/>
            <person name="Bu F."/>
            <person name="Rutten L."/>
            <person name="Van Zeijl A."/>
            <person name="Liu W."/>
            <person name="Santuari L."/>
            <person name="Cao Q."/>
            <person name="Sharma T."/>
            <person name="Shen D."/>
            <person name="Roswanjaya Y."/>
            <person name="Wardhani T."/>
            <person name="Kalhor M.S."/>
            <person name="Jansen J."/>
            <person name="Van den Hoogen J."/>
            <person name="Gungor B."/>
            <person name="Hartog M."/>
            <person name="Hontelez J."/>
            <person name="Verver J."/>
            <person name="Yang W.-C."/>
            <person name="Schijlen E."/>
            <person name="Repin R."/>
            <person name="Schilthuizen M."/>
            <person name="Schranz E."/>
            <person name="Heidstra R."/>
            <person name="Miyata K."/>
            <person name="Fedorova E."/>
            <person name="Kohlen W."/>
            <person name="Bisseling T."/>
            <person name="Smit S."/>
            <person name="Geurts R."/>
        </authorList>
    </citation>
    <scope>NUCLEOTIDE SEQUENCE [LARGE SCALE GENOMIC DNA]</scope>
    <source>
        <strain evidence="2">cv. WU1-14</strain>
    </source>
</reference>
<evidence type="ECO:0000313" key="1">
    <source>
        <dbReference type="EMBL" id="PON80245.1"/>
    </source>
</evidence>
<proteinExistence type="predicted"/>